<sequence>MLMQKLMKLAGQLCLAAAVFFALAIPLKFLLKIYIYSWFDVPPDSDIGVGGIHFFSAIVACNWVFGNKNKTK</sequence>
<keyword evidence="1" id="KW-0472">Membrane</keyword>
<dbReference type="Proteomes" id="UP000254055">
    <property type="component" value="Unassembled WGS sequence"/>
</dbReference>
<feature type="transmembrane region" description="Helical" evidence="1">
    <location>
        <begin position="48"/>
        <end position="65"/>
    </location>
</feature>
<evidence type="ECO:0000313" key="2">
    <source>
        <dbReference type="EMBL" id="SUA48805.1"/>
    </source>
</evidence>
<dbReference type="AlphaFoldDB" id="A0A378X7P3"/>
<evidence type="ECO:0000313" key="3">
    <source>
        <dbReference type="Proteomes" id="UP000254055"/>
    </source>
</evidence>
<name>A0A378X7P3_9NEIS</name>
<keyword evidence="1" id="KW-0812">Transmembrane</keyword>
<keyword evidence="1" id="KW-1133">Transmembrane helix</keyword>
<reference evidence="2 3" key="1">
    <citation type="submission" date="2018-06" db="EMBL/GenBank/DDBJ databases">
        <authorList>
            <consortium name="Pathogen Informatics"/>
            <person name="Doyle S."/>
        </authorList>
    </citation>
    <scope>NUCLEOTIDE SEQUENCE [LARGE SCALE GENOMIC DNA]</scope>
    <source>
        <strain evidence="2 3">NCTC12229</strain>
    </source>
</reference>
<accession>A0A378X7P3</accession>
<dbReference type="RefSeq" id="WP_115134990.1">
    <property type="nucleotide sequence ID" value="NZ_UGRS01000003.1"/>
</dbReference>
<protein>
    <submittedName>
        <fullName evidence="2">Uncharacterized protein</fullName>
    </submittedName>
</protein>
<proteinExistence type="predicted"/>
<evidence type="ECO:0000256" key="1">
    <source>
        <dbReference type="SAM" id="Phobius"/>
    </source>
</evidence>
<dbReference type="EMBL" id="UGRS01000003">
    <property type="protein sequence ID" value="SUA48805.1"/>
    <property type="molecule type" value="Genomic_DNA"/>
</dbReference>
<organism evidence="2 3">
    <name type="scientific">Neisseria zoodegmatis</name>
    <dbReference type="NCBI Taxonomy" id="326523"/>
    <lineage>
        <taxon>Bacteria</taxon>
        <taxon>Pseudomonadati</taxon>
        <taxon>Pseudomonadota</taxon>
        <taxon>Betaproteobacteria</taxon>
        <taxon>Neisseriales</taxon>
        <taxon>Neisseriaceae</taxon>
        <taxon>Neisseria</taxon>
    </lineage>
</organism>
<gene>
    <name evidence="2" type="ORF">NCTC12229_02222</name>
</gene>